<name>A0A2S2NHK4_SCHGA</name>
<organism evidence="2">
    <name type="scientific">Schizaphis graminum</name>
    <name type="common">Green bug aphid</name>
    <dbReference type="NCBI Taxonomy" id="13262"/>
    <lineage>
        <taxon>Eukaryota</taxon>
        <taxon>Metazoa</taxon>
        <taxon>Ecdysozoa</taxon>
        <taxon>Arthropoda</taxon>
        <taxon>Hexapoda</taxon>
        <taxon>Insecta</taxon>
        <taxon>Pterygota</taxon>
        <taxon>Neoptera</taxon>
        <taxon>Paraneoptera</taxon>
        <taxon>Hemiptera</taxon>
        <taxon>Sternorrhyncha</taxon>
        <taxon>Aphidomorpha</taxon>
        <taxon>Aphidoidea</taxon>
        <taxon>Aphididae</taxon>
        <taxon>Aphidini</taxon>
        <taxon>Schizaphis</taxon>
    </lineage>
</organism>
<dbReference type="EMBL" id="GGMR01004038">
    <property type="protein sequence ID" value="MBY16657.1"/>
    <property type="molecule type" value="Transcribed_RNA"/>
</dbReference>
<gene>
    <name evidence="2" type="ORF">g.60587</name>
</gene>
<dbReference type="AlphaFoldDB" id="A0A2S2NHK4"/>
<proteinExistence type="predicted"/>
<evidence type="ECO:0000256" key="1">
    <source>
        <dbReference type="SAM" id="MobiDB-lite"/>
    </source>
</evidence>
<reference evidence="2" key="1">
    <citation type="submission" date="2018-04" db="EMBL/GenBank/DDBJ databases">
        <title>Transcriptome of Schizaphis graminum biotype I.</title>
        <authorList>
            <person name="Scully E.D."/>
            <person name="Geib S.M."/>
            <person name="Palmer N.A."/>
            <person name="Koch K."/>
            <person name="Bradshaw J."/>
            <person name="Heng-Moss T."/>
            <person name="Sarath G."/>
        </authorList>
    </citation>
    <scope>NUCLEOTIDE SEQUENCE</scope>
</reference>
<protein>
    <submittedName>
        <fullName evidence="2">Uncharacterized protein</fullName>
    </submittedName>
</protein>
<feature type="region of interest" description="Disordered" evidence="1">
    <location>
        <begin position="1"/>
        <end position="20"/>
    </location>
</feature>
<feature type="compositionally biased region" description="Basic residues" evidence="1">
    <location>
        <begin position="8"/>
        <end position="20"/>
    </location>
</feature>
<sequence length="116" mass="13525">MNNTVCTRTRRASQKSTNKRNRTCKTCDRVYNNKMDEIIMASTRETTRRAYKEGEKDATSSKRKKINTIFRCGPSKATTAAVAFTELFFPIINIVSHFFFFFCHNASRRCHERPTK</sequence>
<accession>A0A2S2NHK4</accession>
<evidence type="ECO:0000313" key="2">
    <source>
        <dbReference type="EMBL" id="MBY16657.1"/>
    </source>
</evidence>